<dbReference type="InterPro" id="IPR013096">
    <property type="entry name" value="Cupin_2"/>
</dbReference>
<reference evidence="2 3" key="1">
    <citation type="submission" date="2018-04" db="EMBL/GenBank/DDBJ databases">
        <title>Genomic Encyclopedia of Archaeal and Bacterial Type Strains, Phase II (KMG-II): from individual species to whole genera.</title>
        <authorList>
            <person name="Goeker M."/>
        </authorList>
    </citation>
    <scope>NUCLEOTIDE SEQUENCE [LARGE SCALE GENOMIC DNA]</scope>
    <source>
        <strain evidence="2 3">DSM 19783</strain>
    </source>
</reference>
<keyword evidence="2" id="KW-0413">Isomerase</keyword>
<name>A0A8E2VHA4_9RHOB</name>
<dbReference type="Proteomes" id="UP000244037">
    <property type="component" value="Unassembled WGS sequence"/>
</dbReference>
<organism evidence="2 3">
    <name type="scientific">Rhodovulum kholense</name>
    <dbReference type="NCBI Taxonomy" id="453584"/>
    <lineage>
        <taxon>Bacteria</taxon>
        <taxon>Pseudomonadati</taxon>
        <taxon>Pseudomonadota</taxon>
        <taxon>Alphaproteobacteria</taxon>
        <taxon>Rhodobacterales</taxon>
        <taxon>Paracoccaceae</taxon>
        <taxon>Rhodovulum</taxon>
    </lineage>
</organism>
<dbReference type="AlphaFoldDB" id="A0A8E2VHA4"/>
<keyword evidence="3" id="KW-1185">Reference proteome</keyword>
<dbReference type="PANTHER" id="PTHR36440">
    <property type="entry name" value="PUTATIVE (AFU_ORTHOLOGUE AFUA_8G07350)-RELATED"/>
    <property type="match status" value="1"/>
</dbReference>
<dbReference type="InterPro" id="IPR014710">
    <property type="entry name" value="RmlC-like_jellyroll"/>
</dbReference>
<dbReference type="GO" id="GO:0016853">
    <property type="term" value="F:isomerase activity"/>
    <property type="evidence" value="ECO:0007669"/>
    <property type="project" value="UniProtKB-KW"/>
</dbReference>
<dbReference type="InterPro" id="IPR011051">
    <property type="entry name" value="RmlC_Cupin_sf"/>
</dbReference>
<sequence length="153" mass="16226">MNPSDQSVFSAPGAGHIAHGFGPHRIRLASGDTAGRLGVFEAEVPKGSGPPLHVHEREEELFRVLEGAFAFWCNGIRVDPGAGGVIAIPRGAVHRFENIGAAPERLMVVMTPGGFEGFFSAVETETPENPQALDALAARFDLRFVPARADKAA</sequence>
<dbReference type="InterPro" id="IPR053146">
    <property type="entry name" value="QDO-like"/>
</dbReference>
<dbReference type="Pfam" id="PF07883">
    <property type="entry name" value="Cupin_2"/>
    <property type="match status" value="1"/>
</dbReference>
<feature type="domain" description="Cupin type-2" evidence="1">
    <location>
        <begin position="42"/>
        <end position="109"/>
    </location>
</feature>
<gene>
    <name evidence="2" type="ORF">C8N38_11497</name>
</gene>
<comment type="caution">
    <text evidence="2">The sequence shown here is derived from an EMBL/GenBank/DDBJ whole genome shotgun (WGS) entry which is preliminary data.</text>
</comment>
<dbReference type="Gene3D" id="2.60.120.10">
    <property type="entry name" value="Jelly Rolls"/>
    <property type="match status" value="1"/>
</dbReference>
<evidence type="ECO:0000259" key="1">
    <source>
        <dbReference type="Pfam" id="PF07883"/>
    </source>
</evidence>
<evidence type="ECO:0000313" key="2">
    <source>
        <dbReference type="EMBL" id="PTW45283.1"/>
    </source>
</evidence>
<evidence type="ECO:0000313" key="3">
    <source>
        <dbReference type="Proteomes" id="UP000244037"/>
    </source>
</evidence>
<proteinExistence type="predicted"/>
<protein>
    <submittedName>
        <fullName evidence="2">Mannose-6-phosphate isomerase-like protein (Cupin superfamily)</fullName>
    </submittedName>
</protein>
<dbReference type="PANTHER" id="PTHR36440:SF1">
    <property type="entry name" value="PUTATIVE (AFU_ORTHOLOGUE AFUA_8G07350)-RELATED"/>
    <property type="match status" value="1"/>
</dbReference>
<dbReference type="SUPFAM" id="SSF51182">
    <property type="entry name" value="RmlC-like cupins"/>
    <property type="match status" value="1"/>
</dbReference>
<accession>A0A8E2VHA4</accession>
<dbReference type="EMBL" id="QAYC01000014">
    <property type="protein sequence ID" value="PTW45283.1"/>
    <property type="molecule type" value="Genomic_DNA"/>
</dbReference>
<dbReference type="OrthoDB" id="9798709at2"/>